<dbReference type="InterPro" id="IPR029056">
    <property type="entry name" value="Ribokinase-like"/>
</dbReference>
<keyword evidence="12" id="KW-0784">Thiamine biosynthesis</keyword>
<evidence type="ECO:0000313" key="17">
    <source>
        <dbReference type="EMBL" id="HIV02765.1"/>
    </source>
</evidence>
<comment type="caution">
    <text evidence="17">The sequence shown here is derived from an EMBL/GenBank/DDBJ whole genome shotgun (WGS) entry which is preliminary data.</text>
</comment>
<dbReference type="SUPFAM" id="SSF53613">
    <property type="entry name" value="Ribokinase-like"/>
    <property type="match status" value="1"/>
</dbReference>
<name>A0A9D1NH40_9FIRM</name>
<accession>A0A9D1NH40</accession>
<evidence type="ECO:0000256" key="11">
    <source>
        <dbReference type="ARBA" id="ARBA00022840"/>
    </source>
</evidence>
<dbReference type="FunFam" id="3.40.1190.20:FF:000003">
    <property type="entry name" value="Phosphomethylpyrimidine kinase ThiD"/>
    <property type="match status" value="1"/>
</dbReference>
<evidence type="ECO:0000256" key="7">
    <source>
        <dbReference type="ARBA" id="ARBA00019161"/>
    </source>
</evidence>
<reference evidence="17" key="2">
    <citation type="journal article" date="2021" name="PeerJ">
        <title>Extensive microbial diversity within the chicken gut microbiome revealed by metagenomics and culture.</title>
        <authorList>
            <person name="Gilroy R."/>
            <person name="Ravi A."/>
            <person name="Getino M."/>
            <person name="Pursley I."/>
            <person name="Horton D.L."/>
            <person name="Alikhan N.F."/>
            <person name="Baker D."/>
            <person name="Gharbi K."/>
            <person name="Hall N."/>
            <person name="Watson M."/>
            <person name="Adriaenssens E.M."/>
            <person name="Foster-Nyarko E."/>
            <person name="Jarju S."/>
            <person name="Secka A."/>
            <person name="Antonio M."/>
            <person name="Oren A."/>
            <person name="Chaudhuri R.R."/>
            <person name="La Ragione R."/>
            <person name="Hildebrand F."/>
            <person name="Pallen M.J."/>
        </authorList>
    </citation>
    <scope>NUCLEOTIDE SEQUENCE</scope>
    <source>
        <strain evidence="17">4920</strain>
    </source>
</reference>
<proteinExistence type="inferred from homology"/>
<evidence type="ECO:0000256" key="2">
    <source>
        <dbReference type="ARBA" id="ARBA00000565"/>
    </source>
</evidence>
<protein>
    <recommendedName>
        <fullName evidence="7">Hydroxymethylpyrimidine/phosphomethylpyrimidine kinase</fullName>
        <ecNumber evidence="5">2.7.1.49</ecNumber>
        <ecNumber evidence="6">2.7.4.7</ecNumber>
    </recommendedName>
    <alternativeName>
        <fullName evidence="14">Hydroxymethylpyrimidine kinase</fullName>
    </alternativeName>
    <alternativeName>
        <fullName evidence="15">Hydroxymethylpyrimidine phosphate kinase</fullName>
    </alternativeName>
</protein>
<evidence type="ECO:0000256" key="6">
    <source>
        <dbReference type="ARBA" id="ARBA00012963"/>
    </source>
</evidence>
<evidence type="ECO:0000256" key="8">
    <source>
        <dbReference type="ARBA" id="ARBA00022679"/>
    </source>
</evidence>
<evidence type="ECO:0000256" key="10">
    <source>
        <dbReference type="ARBA" id="ARBA00022777"/>
    </source>
</evidence>
<comment type="similarity">
    <text evidence="4">Belongs to the ThiD family.</text>
</comment>
<comment type="pathway">
    <text evidence="13">Cofactor biosynthesis; thiamine diphosphate biosynthesis; 4-amino-2-methyl-5-diphosphomethylpyrimidine from 5-amino-1-(5-phospho-D-ribosyl)imidazole: step 2/3.</text>
</comment>
<dbReference type="GO" id="GO:0008902">
    <property type="term" value="F:hydroxymethylpyrimidine kinase activity"/>
    <property type="evidence" value="ECO:0007669"/>
    <property type="project" value="UniProtKB-EC"/>
</dbReference>
<evidence type="ECO:0000313" key="18">
    <source>
        <dbReference type="Proteomes" id="UP000886743"/>
    </source>
</evidence>
<dbReference type="EC" id="2.7.4.7" evidence="6"/>
<dbReference type="Gene3D" id="3.40.1190.20">
    <property type="match status" value="1"/>
</dbReference>
<comment type="catalytic activity">
    <reaction evidence="1">
        <text>4-amino-5-hydroxymethyl-2-methylpyrimidine + ATP = 4-amino-2-methyl-5-(phosphooxymethyl)pyrimidine + ADP + H(+)</text>
        <dbReference type="Rhea" id="RHEA:23096"/>
        <dbReference type="ChEBI" id="CHEBI:15378"/>
        <dbReference type="ChEBI" id="CHEBI:16892"/>
        <dbReference type="ChEBI" id="CHEBI:30616"/>
        <dbReference type="ChEBI" id="CHEBI:58354"/>
        <dbReference type="ChEBI" id="CHEBI:456216"/>
        <dbReference type="EC" id="2.7.1.49"/>
    </reaction>
</comment>
<evidence type="ECO:0000256" key="13">
    <source>
        <dbReference type="ARBA" id="ARBA00037917"/>
    </source>
</evidence>
<evidence type="ECO:0000259" key="16">
    <source>
        <dbReference type="Pfam" id="PF08543"/>
    </source>
</evidence>
<evidence type="ECO:0000256" key="1">
    <source>
        <dbReference type="ARBA" id="ARBA00000151"/>
    </source>
</evidence>
<keyword evidence="10 17" id="KW-0418">Kinase</keyword>
<dbReference type="GO" id="GO:0008972">
    <property type="term" value="F:phosphomethylpyrimidine kinase activity"/>
    <property type="evidence" value="ECO:0007669"/>
    <property type="project" value="UniProtKB-EC"/>
</dbReference>
<comment type="catalytic activity">
    <reaction evidence="2">
        <text>4-amino-2-methyl-5-(phosphooxymethyl)pyrimidine + ATP = 4-amino-2-methyl-5-(diphosphooxymethyl)pyrimidine + ADP</text>
        <dbReference type="Rhea" id="RHEA:19893"/>
        <dbReference type="ChEBI" id="CHEBI:30616"/>
        <dbReference type="ChEBI" id="CHEBI:57841"/>
        <dbReference type="ChEBI" id="CHEBI:58354"/>
        <dbReference type="ChEBI" id="CHEBI:456216"/>
        <dbReference type="EC" id="2.7.4.7"/>
    </reaction>
</comment>
<evidence type="ECO:0000256" key="3">
    <source>
        <dbReference type="ARBA" id="ARBA00004769"/>
    </source>
</evidence>
<keyword evidence="11" id="KW-0067">ATP-binding</keyword>
<dbReference type="EC" id="2.7.1.49" evidence="5"/>
<evidence type="ECO:0000256" key="15">
    <source>
        <dbReference type="ARBA" id="ARBA00043176"/>
    </source>
</evidence>
<feature type="domain" description="Pyridoxamine kinase/Phosphomethylpyrimidine kinase" evidence="16">
    <location>
        <begin position="11"/>
        <end position="255"/>
    </location>
</feature>
<dbReference type="CDD" id="cd01169">
    <property type="entry name" value="HMPP_kinase"/>
    <property type="match status" value="1"/>
</dbReference>
<keyword evidence="9" id="KW-0547">Nucleotide-binding</keyword>
<gene>
    <name evidence="17" type="primary">thiD</name>
    <name evidence="17" type="ORF">IAC74_04260</name>
</gene>
<reference evidence="17" key="1">
    <citation type="submission" date="2020-10" db="EMBL/GenBank/DDBJ databases">
        <authorList>
            <person name="Gilroy R."/>
        </authorList>
    </citation>
    <scope>NUCLEOTIDE SEQUENCE</scope>
    <source>
        <strain evidence="17">4920</strain>
    </source>
</reference>
<evidence type="ECO:0000256" key="14">
    <source>
        <dbReference type="ARBA" id="ARBA00042102"/>
    </source>
</evidence>
<dbReference type="InterPro" id="IPR004399">
    <property type="entry name" value="HMP/HMP-P_kinase_dom"/>
</dbReference>
<keyword evidence="8 17" id="KW-0808">Transferase</keyword>
<dbReference type="NCBIfam" id="TIGR00097">
    <property type="entry name" value="HMP-P_kinase"/>
    <property type="match status" value="1"/>
</dbReference>
<evidence type="ECO:0000256" key="12">
    <source>
        <dbReference type="ARBA" id="ARBA00022977"/>
    </source>
</evidence>
<comment type="pathway">
    <text evidence="3">Cofactor biosynthesis; thiamine diphosphate biosynthesis; 4-amino-2-methyl-5-diphosphomethylpyrimidine from 5-amino-1-(5-phospho-D-ribosyl)imidazole: step 3/3.</text>
</comment>
<sequence length="268" mass="28178">MKHCLTIAGSDCSGGAGVQADLKTFSALGTFGMSVITSVVAENTSRVLSIYDVSTESVAEQIDAVFEDIRVDAVKIGMLPNAAIIKTVAGQLRRYAPPFVVLDPVMVATSGGTLMQNEAVETLMTELFPLADLLTPNIPEAEAICGKKIETKADMEAAAEQICATGAKAVLVKGGHLTGEALDILYDGAAFHTFTHARIASTSTHGTGCTLSSAIAAYLARGCLLKDAVANAKSYVTEAIRHAEADIGRGNGPTNHFYDYYSLKGWDK</sequence>
<dbReference type="GO" id="GO:0005829">
    <property type="term" value="C:cytosol"/>
    <property type="evidence" value="ECO:0007669"/>
    <property type="project" value="TreeGrafter"/>
</dbReference>
<dbReference type="Proteomes" id="UP000886743">
    <property type="component" value="Unassembled WGS sequence"/>
</dbReference>
<dbReference type="InterPro" id="IPR013749">
    <property type="entry name" value="PM/HMP-P_kinase-1"/>
</dbReference>
<evidence type="ECO:0000256" key="4">
    <source>
        <dbReference type="ARBA" id="ARBA00009879"/>
    </source>
</evidence>
<evidence type="ECO:0000256" key="5">
    <source>
        <dbReference type="ARBA" id="ARBA00012135"/>
    </source>
</evidence>
<dbReference type="GO" id="GO:0009228">
    <property type="term" value="P:thiamine biosynthetic process"/>
    <property type="evidence" value="ECO:0007669"/>
    <property type="project" value="UniProtKB-KW"/>
</dbReference>
<dbReference type="GO" id="GO:0005524">
    <property type="term" value="F:ATP binding"/>
    <property type="evidence" value="ECO:0007669"/>
    <property type="project" value="UniProtKB-KW"/>
</dbReference>
<dbReference type="PANTHER" id="PTHR20858:SF17">
    <property type="entry name" value="HYDROXYMETHYLPYRIMIDINE_PHOSPHOMETHYLPYRIMIDINE KINASE THI20-RELATED"/>
    <property type="match status" value="1"/>
</dbReference>
<dbReference type="EMBL" id="DVOF01000124">
    <property type="protein sequence ID" value="HIV02765.1"/>
    <property type="molecule type" value="Genomic_DNA"/>
</dbReference>
<dbReference type="PANTHER" id="PTHR20858">
    <property type="entry name" value="PHOSPHOMETHYLPYRIMIDINE KINASE"/>
    <property type="match status" value="1"/>
</dbReference>
<organism evidence="17 18">
    <name type="scientific">Candidatus Aphodoplasma excrementigallinarum</name>
    <dbReference type="NCBI Taxonomy" id="2840673"/>
    <lineage>
        <taxon>Bacteria</taxon>
        <taxon>Bacillati</taxon>
        <taxon>Bacillota</taxon>
        <taxon>Clostridia</taxon>
        <taxon>Eubacteriales</taxon>
        <taxon>Candidatus Aphodoplasma</taxon>
    </lineage>
</organism>
<dbReference type="AlphaFoldDB" id="A0A9D1NH40"/>
<dbReference type="Pfam" id="PF08543">
    <property type="entry name" value="Phos_pyr_kin"/>
    <property type="match status" value="1"/>
</dbReference>
<evidence type="ECO:0000256" key="9">
    <source>
        <dbReference type="ARBA" id="ARBA00022741"/>
    </source>
</evidence>